<dbReference type="AlphaFoldDB" id="A0A836BTR3"/>
<name>A0A836BTR3_9CHLO</name>
<keyword evidence="2" id="KW-0472">Membrane</keyword>
<accession>A0A836BTR3</accession>
<feature type="region of interest" description="Disordered" evidence="1">
    <location>
        <begin position="310"/>
        <end position="338"/>
    </location>
</feature>
<keyword evidence="2" id="KW-0812">Transmembrane</keyword>
<feature type="compositionally biased region" description="Low complexity" evidence="1">
    <location>
        <begin position="312"/>
        <end position="323"/>
    </location>
</feature>
<feature type="region of interest" description="Disordered" evidence="1">
    <location>
        <begin position="367"/>
        <end position="388"/>
    </location>
</feature>
<keyword evidence="4" id="KW-1185">Reference proteome</keyword>
<keyword evidence="2" id="KW-1133">Transmembrane helix</keyword>
<evidence type="ECO:0000313" key="4">
    <source>
        <dbReference type="Proteomes" id="UP000612055"/>
    </source>
</evidence>
<reference evidence="3" key="1">
    <citation type="journal article" date="2020" name="bioRxiv">
        <title>Comparative genomics of Chlamydomonas.</title>
        <authorList>
            <person name="Craig R.J."/>
            <person name="Hasan A.R."/>
            <person name="Ness R.W."/>
            <person name="Keightley P.D."/>
        </authorList>
    </citation>
    <scope>NUCLEOTIDE SEQUENCE</scope>
    <source>
        <strain evidence="3">CCAP 11/70</strain>
    </source>
</reference>
<protein>
    <submittedName>
        <fullName evidence="3">Uncharacterized protein</fullName>
    </submittedName>
</protein>
<evidence type="ECO:0000256" key="1">
    <source>
        <dbReference type="SAM" id="MobiDB-lite"/>
    </source>
</evidence>
<evidence type="ECO:0000256" key="2">
    <source>
        <dbReference type="SAM" id="Phobius"/>
    </source>
</evidence>
<evidence type="ECO:0000313" key="3">
    <source>
        <dbReference type="EMBL" id="KAG2488352.1"/>
    </source>
</evidence>
<comment type="caution">
    <text evidence="3">The sequence shown here is derived from an EMBL/GenBank/DDBJ whole genome shotgun (WGS) entry which is preliminary data.</text>
</comment>
<dbReference type="Proteomes" id="UP000612055">
    <property type="component" value="Unassembled WGS sequence"/>
</dbReference>
<dbReference type="EMBL" id="JAEHOE010000084">
    <property type="protein sequence ID" value="KAG2488352.1"/>
    <property type="molecule type" value="Genomic_DNA"/>
</dbReference>
<sequence length="388" mass="38485">MLARDADLTPLGSAAVDTNTPFPANATLVPLSFAPDSQPGPSRPTRVRFRLEPWKGSGHRLIASSAKAVVSRGMPSHCLLEDAAATGTAAAATITTATVPAGGGVLTGAVSKAAAGQARLLQAVAGLQQTPISAQSSAGAEGGALAVELSLPEEVFHCHRGVESEGPFYRAVMVQLELRVLGPNGERQPLSVGSSLHTLEGGCAFFTLMAACNPEACEAQGPGGGGMQLPAAAVAAAAALHVSLERALGGRPLPRAATGAAAAACAVLTFWALIILPVVSVLRRIRDPGNAPIPDSTAIRIENAIAPRRRSSSASLSAASASRPRSHSHRAPRSLSSPAAAGAASAASGTAAYAAGCAAAMAAASGDVGAAGGTAGPGQATGQAWHRP</sequence>
<gene>
    <name evidence="3" type="ORF">HYH03_013042</name>
</gene>
<proteinExistence type="predicted"/>
<organism evidence="3 4">
    <name type="scientific">Edaphochlamys debaryana</name>
    <dbReference type="NCBI Taxonomy" id="47281"/>
    <lineage>
        <taxon>Eukaryota</taxon>
        <taxon>Viridiplantae</taxon>
        <taxon>Chlorophyta</taxon>
        <taxon>core chlorophytes</taxon>
        <taxon>Chlorophyceae</taxon>
        <taxon>CS clade</taxon>
        <taxon>Chlamydomonadales</taxon>
        <taxon>Chlamydomonadales incertae sedis</taxon>
        <taxon>Edaphochlamys</taxon>
    </lineage>
</organism>
<feature type="transmembrane region" description="Helical" evidence="2">
    <location>
        <begin position="260"/>
        <end position="282"/>
    </location>
</feature>